<dbReference type="Proteomes" id="UP000029669">
    <property type="component" value="Chromosome"/>
</dbReference>
<dbReference type="RefSeq" id="WP_049685033.1">
    <property type="nucleotide sequence ID" value="NZ_CP009170.1"/>
</dbReference>
<dbReference type="eggNOG" id="ENOG502ZEAD">
    <property type="taxonomic scope" value="Bacteria"/>
</dbReference>
<name>A0A097AR11_THEKI</name>
<organism evidence="1 2">
    <name type="scientific">Thermoanaerobacter kivui</name>
    <name type="common">Acetogenium kivui</name>
    <dbReference type="NCBI Taxonomy" id="2325"/>
    <lineage>
        <taxon>Bacteria</taxon>
        <taxon>Bacillati</taxon>
        <taxon>Bacillota</taxon>
        <taxon>Clostridia</taxon>
        <taxon>Thermoanaerobacterales</taxon>
        <taxon>Thermoanaerobacteraceae</taxon>
        <taxon>Thermoanaerobacter</taxon>
    </lineage>
</organism>
<sequence>MKLKLSKIKNFVLGKISYDEEGINEYIQLLFEKFGEKFFEDLYKRYEEGEEIDKAFKNTLIEYGKIKPLKIKKLNVKR</sequence>
<dbReference type="OrthoDB" id="9984093at2"/>
<dbReference type="KEGG" id="tki:TKV_c10800"/>
<dbReference type="EMBL" id="CP009170">
    <property type="protein sequence ID" value="AIS52254.1"/>
    <property type="molecule type" value="Genomic_DNA"/>
</dbReference>
<proteinExistence type="predicted"/>
<dbReference type="HOGENOM" id="CLU_197654_0_0_9"/>
<evidence type="ECO:0000313" key="1">
    <source>
        <dbReference type="EMBL" id="AIS52254.1"/>
    </source>
</evidence>
<gene>
    <name evidence="1" type="ORF">TKV_c10800</name>
</gene>
<evidence type="ECO:0000313" key="2">
    <source>
        <dbReference type="Proteomes" id="UP000029669"/>
    </source>
</evidence>
<protein>
    <submittedName>
        <fullName evidence="1">Uncharacterized protein</fullName>
    </submittedName>
</protein>
<accession>A0A097AR11</accession>
<reference evidence="2" key="1">
    <citation type="journal article" date="2015" name="Genome Announc.">
        <title>Whole-Genome Sequences of 80 Environmental and Clinical Isolates of Burkholderia pseudomallei.</title>
        <authorList>
            <person name="Johnson S.L."/>
            <person name="Baker A.L."/>
            <person name="Chain P.S."/>
            <person name="Currie B.J."/>
            <person name="Daligault H.E."/>
            <person name="Davenport K.W."/>
            <person name="Davis C.B."/>
            <person name="Inglis T.J."/>
            <person name="Kaestli M."/>
            <person name="Koren S."/>
            <person name="Mayo M."/>
            <person name="Merritt A.J."/>
            <person name="Price E.P."/>
            <person name="Sarovich D.S."/>
            <person name="Warner J."/>
            <person name="Rosovitz M.J."/>
        </authorList>
    </citation>
    <scope>NUCLEOTIDE SEQUENCE [LARGE SCALE GENOMIC DNA]</scope>
    <source>
        <strain evidence="2">DSM 2030</strain>
    </source>
</reference>
<keyword evidence="2" id="KW-1185">Reference proteome</keyword>
<dbReference type="STRING" id="2325.TKV_c10800"/>
<dbReference type="AlphaFoldDB" id="A0A097AR11"/>